<organism evidence="3 4">
    <name type="scientific">Tetrahymena thermophila (strain SB210)</name>
    <dbReference type="NCBI Taxonomy" id="312017"/>
    <lineage>
        <taxon>Eukaryota</taxon>
        <taxon>Sar</taxon>
        <taxon>Alveolata</taxon>
        <taxon>Ciliophora</taxon>
        <taxon>Intramacronucleata</taxon>
        <taxon>Oligohymenophorea</taxon>
        <taxon>Hymenostomatida</taxon>
        <taxon>Tetrahymenina</taxon>
        <taxon>Tetrahymenidae</taxon>
        <taxon>Tetrahymena</taxon>
    </lineage>
</organism>
<proteinExistence type="predicted"/>
<reference evidence="4" key="1">
    <citation type="journal article" date="2006" name="PLoS Biol.">
        <title>Macronuclear genome sequence of the ciliate Tetrahymena thermophila, a model eukaryote.</title>
        <authorList>
            <person name="Eisen J.A."/>
            <person name="Coyne R.S."/>
            <person name="Wu M."/>
            <person name="Wu D."/>
            <person name="Thiagarajan M."/>
            <person name="Wortman J.R."/>
            <person name="Badger J.H."/>
            <person name="Ren Q."/>
            <person name="Amedeo P."/>
            <person name="Jones K.M."/>
            <person name="Tallon L.J."/>
            <person name="Delcher A.L."/>
            <person name="Salzberg S.L."/>
            <person name="Silva J.C."/>
            <person name="Haas B.J."/>
            <person name="Majoros W.H."/>
            <person name="Farzad M."/>
            <person name="Carlton J.M."/>
            <person name="Smith R.K. Jr."/>
            <person name="Garg J."/>
            <person name="Pearlman R.E."/>
            <person name="Karrer K.M."/>
            <person name="Sun L."/>
            <person name="Manning G."/>
            <person name="Elde N.C."/>
            <person name="Turkewitz A.P."/>
            <person name="Asai D.J."/>
            <person name="Wilkes D.E."/>
            <person name="Wang Y."/>
            <person name="Cai H."/>
            <person name="Collins K."/>
            <person name="Stewart B.A."/>
            <person name="Lee S.R."/>
            <person name="Wilamowska K."/>
            <person name="Weinberg Z."/>
            <person name="Ruzzo W.L."/>
            <person name="Wloga D."/>
            <person name="Gaertig J."/>
            <person name="Frankel J."/>
            <person name="Tsao C.-C."/>
            <person name="Gorovsky M.A."/>
            <person name="Keeling P.J."/>
            <person name="Waller R.F."/>
            <person name="Patron N.J."/>
            <person name="Cherry J.M."/>
            <person name="Stover N.A."/>
            <person name="Krieger C.J."/>
            <person name="del Toro C."/>
            <person name="Ryder H.F."/>
            <person name="Williamson S.C."/>
            <person name="Barbeau R.A."/>
            <person name="Hamilton E.P."/>
            <person name="Orias E."/>
        </authorList>
    </citation>
    <scope>NUCLEOTIDE SEQUENCE [LARGE SCALE GENOMIC DNA]</scope>
    <source>
        <strain evidence="4">SB210</strain>
    </source>
</reference>
<dbReference type="Proteomes" id="UP000009168">
    <property type="component" value="Unassembled WGS sequence"/>
</dbReference>
<dbReference type="GeneID" id="7844968"/>
<evidence type="ECO:0000313" key="3">
    <source>
        <dbReference type="EMBL" id="EAR85311.2"/>
    </source>
</evidence>
<dbReference type="KEGG" id="tet:TTHERM_00470840"/>
<dbReference type="EMBL" id="GG662622">
    <property type="protein sequence ID" value="EAR85311.2"/>
    <property type="molecule type" value="Genomic_DNA"/>
</dbReference>
<feature type="transmembrane region" description="Helical" evidence="2">
    <location>
        <begin position="484"/>
        <end position="505"/>
    </location>
</feature>
<feature type="region of interest" description="Disordered" evidence="1">
    <location>
        <begin position="79"/>
        <end position="100"/>
    </location>
</feature>
<dbReference type="RefSeq" id="XP_001032974.2">
    <property type="nucleotide sequence ID" value="XM_001032974.2"/>
</dbReference>
<keyword evidence="2" id="KW-0472">Membrane</keyword>
<feature type="transmembrane region" description="Helical" evidence="2">
    <location>
        <begin position="376"/>
        <end position="398"/>
    </location>
</feature>
<feature type="transmembrane region" description="Helical" evidence="2">
    <location>
        <begin position="720"/>
        <end position="744"/>
    </location>
</feature>
<name>I7MGL9_TETTS</name>
<evidence type="ECO:0000256" key="2">
    <source>
        <dbReference type="SAM" id="Phobius"/>
    </source>
</evidence>
<accession>I7MGL9</accession>
<keyword evidence="4" id="KW-1185">Reference proteome</keyword>
<evidence type="ECO:0000256" key="1">
    <source>
        <dbReference type="SAM" id="MobiDB-lite"/>
    </source>
</evidence>
<feature type="transmembrane region" description="Helical" evidence="2">
    <location>
        <begin position="172"/>
        <end position="194"/>
    </location>
</feature>
<keyword evidence="2 3" id="KW-0812">Transmembrane</keyword>
<sequence>MEKRTIPNQKLVNLSEQTTSEIMEQQYQNANLECKGFDLIQVLSNSNRCNYNELSSTQKILISSNEIIQNKTQHLQLDQTPKIKSSLENTEENSLSKSENKTFHEKIQIEQISYENENKAKSPKIKLQKVKLQQQQPSIDSRHISKIEKLKRHLITKLEIPQCKKRISYVKLAVLLSVFGILSIWALTIAYYFLARTLFINQRDKLIHVSLPMSLRSLSSTQMYYSQYIRYVDEDIFPGIKQDKSWQEFKLTNIQRIKQDNQQFDDIMTQIIRSDKQYYPYFQNTTQIPFTFTWLRDDKSFNRVKTNQTTSYFYFLFIYFNMVHRYSTQVYDVLNEEAFDVNNFLHFNTILTELQDIIEQDAQQNMVYITQNYQQMSYIVIAISCMILIQLLTIKYSITLNNQSYLKLITTFSPEALTEIRKELDIVQKNFEYFKNNQYLYQVTNNAQVSQTYQQGKNYFKQNEFLHGIQKNQKRKMISVTTNLPIFSFKLLLIQALIITCLVLPPQIVSYITSLQTQECQTNLSQMNLLYDMKSQIASNMYLNIGLIYQRMNPNNQIYLQDEYDNEMPIFTQLNSQSLSDLSNFMSKTIDQKRFYQNYYNNFFYKILKENICDPIQNFPQFTNFTATNFQYQDCKKIRNQILTKGFQISVTYFYDQIKPIYEILSDPQDMNSKIIFQKWFQQFNLLEFDQYVDYMLNTINILKNFIIQMSNDYLEYMDFLQIIIMISYNSFIIILCIFLTRYVGVYIEQESRFSKQILEIISLDHIISNNYIINQLQK</sequence>
<protein>
    <submittedName>
        <fullName evidence="3">Transmembrane protein, putative</fullName>
    </submittedName>
</protein>
<keyword evidence="2" id="KW-1133">Transmembrane helix</keyword>
<gene>
    <name evidence="3" type="ORF">TTHERM_00470840</name>
</gene>
<feature type="compositionally biased region" description="Low complexity" evidence="1">
    <location>
        <begin position="84"/>
        <end position="97"/>
    </location>
</feature>
<dbReference type="AlphaFoldDB" id="I7MGL9"/>
<dbReference type="InParanoid" id="I7MGL9"/>
<evidence type="ECO:0000313" key="4">
    <source>
        <dbReference type="Proteomes" id="UP000009168"/>
    </source>
</evidence>